<evidence type="ECO:0000313" key="2">
    <source>
        <dbReference type="Proteomes" id="UP001305702"/>
    </source>
</evidence>
<protein>
    <submittedName>
        <fullName evidence="1">Uncharacterized protein</fullName>
    </submittedName>
</protein>
<dbReference type="RefSeq" id="WP_315603468.1">
    <property type="nucleotide sequence ID" value="NZ_CP130318.1"/>
</dbReference>
<keyword evidence="2" id="KW-1185">Reference proteome</keyword>
<name>A0AA96LAS1_9BACL</name>
<accession>A0AA96LAS1</accession>
<organism evidence="1 2">
    <name type="scientific">Paenibacillus aurantius</name>
    <dbReference type="NCBI Taxonomy" id="2918900"/>
    <lineage>
        <taxon>Bacteria</taxon>
        <taxon>Bacillati</taxon>
        <taxon>Bacillota</taxon>
        <taxon>Bacilli</taxon>
        <taxon>Bacillales</taxon>
        <taxon>Paenibacillaceae</taxon>
        <taxon>Paenibacillus</taxon>
    </lineage>
</organism>
<dbReference type="KEGG" id="paun:MJA45_18955"/>
<gene>
    <name evidence="1" type="ORF">MJA45_18955</name>
</gene>
<proteinExistence type="predicted"/>
<sequence>MVYIESRVIDERHFLNLLKTDDGHVIGKLIRIHPTGESAEGVHQATGTYTEYITSVCSSSGEAEMEVHAILVRIGAKPGSFDEE</sequence>
<dbReference type="EMBL" id="CP130318">
    <property type="protein sequence ID" value="WNQ09694.1"/>
    <property type="molecule type" value="Genomic_DNA"/>
</dbReference>
<dbReference type="Proteomes" id="UP001305702">
    <property type="component" value="Chromosome"/>
</dbReference>
<evidence type="ECO:0000313" key="1">
    <source>
        <dbReference type="EMBL" id="WNQ09694.1"/>
    </source>
</evidence>
<dbReference type="AlphaFoldDB" id="A0AA96LAS1"/>
<reference evidence="1 2" key="1">
    <citation type="submission" date="2022-02" db="EMBL/GenBank/DDBJ databases">
        <title>Paenibacillus sp. MBLB1776 Whole Genome Shotgun Sequencing.</title>
        <authorList>
            <person name="Hwang C.Y."/>
            <person name="Cho E.-S."/>
            <person name="Seo M.-J."/>
        </authorList>
    </citation>
    <scope>NUCLEOTIDE SEQUENCE [LARGE SCALE GENOMIC DNA]</scope>
    <source>
        <strain evidence="1 2">MBLB1776</strain>
    </source>
</reference>